<dbReference type="AlphaFoldDB" id="A0A835CGE0"/>
<feature type="chain" id="PRO_5032345028" evidence="3">
    <location>
        <begin position="30"/>
        <end position="137"/>
    </location>
</feature>
<dbReference type="Proteomes" id="UP000634136">
    <property type="component" value="Unassembled WGS sequence"/>
</dbReference>
<protein>
    <submittedName>
        <fullName evidence="4">Stigma-specific STIG1-like protein 1</fullName>
    </submittedName>
</protein>
<evidence type="ECO:0000313" key="4">
    <source>
        <dbReference type="EMBL" id="KAF7840601.1"/>
    </source>
</evidence>
<evidence type="ECO:0000256" key="1">
    <source>
        <dbReference type="ARBA" id="ARBA00006010"/>
    </source>
</evidence>
<dbReference type="InterPro" id="IPR006969">
    <property type="entry name" value="Stig-like"/>
</dbReference>
<organism evidence="4 5">
    <name type="scientific">Senna tora</name>
    <dbReference type="NCBI Taxonomy" id="362788"/>
    <lineage>
        <taxon>Eukaryota</taxon>
        <taxon>Viridiplantae</taxon>
        <taxon>Streptophyta</taxon>
        <taxon>Embryophyta</taxon>
        <taxon>Tracheophyta</taxon>
        <taxon>Spermatophyta</taxon>
        <taxon>Magnoliopsida</taxon>
        <taxon>eudicotyledons</taxon>
        <taxon>Gunneridae</taxon>
        <taxon>Pentapetalae</taxon>
        <taxon>rosids</taxon>
        <taxon>fabids</taxon>
        <taxon>Fabales</taxon>
        <taxon>Fabaceae</taxon>
        <taxon>Caesalpinioideae</taxon>
        <taxon>Cassia clade</taxon>
        <taxon>Senna</taxon>
    </lineage>
</organism>
<keyword evidence="5" id="KW-1185">Reference proteome</keyword>
<reference evidence="4" key="1">
    <citation type="submission" date="2020-09" db="EMBL/GenBank/DDBJ databases">
        <title>Genome-Enabled Discovery of Anthraquinone Biosynthesis in Senna tora.</title>
        <authorList>
            <person name="Kang S.-H."/>
            <person name="Pandey R.P."/>
            <person name="Lee C.-M."/>
            <person name="Sim J.-S."/>
            <person name="Jeong J.-T."/>
            <person name="Choi B.-S."/>
            <person name="Jung M."/>
            <person name="Ginzburg D."/>
            <person name="Zhao K."/>
            <person name="Won S.Y."/>
            <person name="Oh T.-J."/>
            <person name="Yu Y."/>
            <person name="Kim N.-H."/>
            <person name="Lee O.R."/>
            <person name="Lee T.-H."/>
            <person name="Bashyal P."/>
            <person name="Kim T.-S."/>
            <person name="Lee W.-H."/>
            <person name="Kawkins C."/>
            <person name="Kim C.-K."/>
            <person name="Kim J.S."/>
            <person name="Ahn B.O."/>
            <person name="Rhee S.Y."/>
            <person name="Sohng J.K."/>
        </authorList>
    </citation>
    <scope>NUCLEOTIDE SEQUENCE</scope>
    <source>
        <tissue evidence="4">Leaf</tissue>
    </source>
</reference>
<feature type="signal peptide" evidence="3">
    <location>
        <begin position="1"/>
        <end position="29"/>
    </location>
</feature>
<evidence type="ECO:0000256" key="2">
    <source>
        <dbReference type="ARBA" id="ARBA00022729"/>
    </source>
</evidence>
<dbReference type="Pfam" id="PF04885">
    <property type="entry name" value="Stig1"/>
    <property type="match status" value="1"/>
</dbReference>
<keyword evidence="2 3" id="KW-0732">Signal</keyword>
<sequence length="137" mass="14711">MNKSMRYDIILFLLITILAASAIITHSKAEEVTHNVGGFKSRFLAHVPYGSTITSCERSPKACKVDGSPGPDCCSNKCVNLQNDPLNCGKCGKKCGSNKMCCEGKCVNPMTNEKHCGKCGHKCESASSCLYGMCSYA</sequence>
<proteinExistence type="inferred from homology"/>
<comment type="similarity">
    <text evidence="1">Belongs to the STIG1 family.</text>
</comment>
<accession>A0A835CGE0</accession>
<evidence type="ECO:0000256" key="3">
    <source>
        <dbReference type="SAM" id="SignalP"/>
    </source>
</evidence>
<gene>
    <name evidence="4" type="ORF">G2W53_002899</name>
</gene>
<dbReference type="PANTHER" id="PTHR33227:SF21">
    <property type="entry name" value="F12F1.21 PROTEIN"/>
    <property type="match status" value="1"/>
</dbReference>
<name>A0A835CGE0_9FABA</name>
<evidence type="ECO:0000313" key="5">
    <source>
        <dbReference type="Proteomes" id="UP000634136"/>
    </source>
</evidence>
<dbReference type="OrthoDB" id="5421723at2759"/>
<dbReference type="PANTHER" id="PTHR33227">
    <property type="entry name" value="STIGMA-SPECIFIC STIG1-LIKE PROTEIN 3"/>
    <property type="match status" value="1"/>
</dbReference>
<dbReference type="EMBL" id="JAAIUW010000002">
    <property type="protein sequence ID" value="KAF7840601.1"/>
    <property type="molecule type" value="Genomic_DNA"/>
</dbReference>
<comment type="caution">
    <text evidence="4">The sequence shown here is derived from an EMBL/GenBank/DDBJ whole genome shotgun (WGS) entry which is preliminary data.</text>
</comment>